<sequence length="58" mass="6749">MARHQPLAAKLSVEQNRRQHRHTYRHGNGYQQTRFDNEGFFVIEHGKSMHFRGLGSAG</sequence>
<organism evidence="2 3">
    <name type="scientific">Mesorhizobium plurifarium</name>
    <dbReference type="NCBI Taxonomy" id="69974"/>
    <lineage>
        <taxon>Bacteria</taxon>
        <taxon>Pseudomonadati</taxon>
        <taxon>Pseudomonadota</taxon>
        <taxon>Alphaproteobacteria</taxon>
        <taxon>Hyphomicrobiales</taxon>
        <taxon>Phyllobacteriaceae</taxon>
        <taxon>Mesorhizobium</taxon>
    </lineage>
</organism>
<evidence type="ECO:0000256" key="1">
    <source>
        <dbReference type="SAM" id="MobiDB-lite"/>
    </source>
</evidence>
<evidence type="ECO:0000313" key="3">
    <source>
        <dbReference type="Proteomes" id="UP000046122"/>
    </source>
</evidence>
<dbReference type="EMBL" id="CCNE01000014">
    <property type="protein sequence ID" value="CDX55843.1"/>
    <property type="molecule type" value="Genomic_DNA"/>
</dbReference>
<accession>A0A090GAD7</accession>
<gene>
    <name evidence="2" type="ORF">MPL3365_210084</name>
</gene>
<reference evidence="2 3" key="1">
    <citation type="submission" date="2014-08" db="EMBL/GenBank/DDBJ databases">
        <authorList>
            <person name="Moulin Lionel"/>
        </authorList>
    </citation>
    <scope>NUCLEOTIDE SEQUENCE [LARGE SCALE GENOMIC DNA]</scope>
</reference>
<dbReference type="AlphaFoldDB" id="A0A090GAD7"/>
<evidence type="ECO:0000313" key="2">
    <source>
        <dbReference type="EMBL" id="CDX55843.1"/>
    </source>
</evidence>
<feature type="region of interest" description="Disordered" evidence="1">
    <location>
        <begin position="1"/>
        <end position="31"/>
    </location>
</feature>
<proteinExistence type="predicted"/>
<protein>
    <submittedName>
        <fullName evidence="2">Uncharacterized protein</fullName>
    </submittedName>
</protein>
<dbReference type="Proteomes" id="UP000046122">
    <property type="component" value="Unassembled WGS sequence"/>
</dbReference>
<name>A0A090GAD7_MESPL</name>